<feature type="transmembrane region" description="Helical" evidence="1">
    <location>
        <begin position="38"/>
        <end position="62"/>
    </location>
</feature>
<gene>
    <name evidence="2" type="ORF">D5S18_23105</name>
</gene>
<protein>
    <submittedName>
        <fullName evidence="2">DUF4239 domain-containing protein</fullName>
    </submittedName>
</protein>
<reference evidence="2 3" key="1">
    <citation type="submission" date="2018-09" db="EMBL/GenBank/DDBJ databases">
        <title>YIM PH21274 draft genome.</title>
        <authorList>
            <person name="Miao C."/>
        </authorList>
    </citation>
    <scope>NUCLEOTIDE SEQUENCE [LARGE SCALE GENOMIC DNA]</scope>
    <source>
        <strain evidence="2 3">YIM PH 21724</strain>
    </source>
</reference>
<keyword evidence="1" id="KW-0472">Membrane</keyword>
<dbReference type="Proteomes" id="UP000266677">
    <property type="component" value="Unassembled WGS sequence"/>
</dbReference>
<keyword evidence="1" id="KW-1133">Transmembrane helix</keyword>
<feature type="transmembrane region" description="Helical" evidence="1">
    <location>
        <begin position="178"/>
        <end position="200"/>
    </location>
</feature>
<proteinExistence type="predicted"/>
<dbReference type="InterPro" id="IPR025333">
    <property type="entry name" value="DUF4239"/>
</dbReference>
<comment type="caution">
    <text evidence="2">The sequence shown here is derived from an EMBL/GenBank/DDBJ whole genome shotgun (WGS) entry which is preliminary data.</text>
</comment>
<evidence type="ECO:0000256" key="1">
    <source>
        <dbReference type="SAM" id="Phobius"/>
    </source>
</evidence>
<sequence>MVRELIVAVASAAIALIVFVVGDRLRPKSWHGVDEDPAGALLLDMIKTFFTAVIAFIFVVCWQQYDDARKNTVVEANALVETYWAAHSMPGPDGQRIQDLVRDYTTGVLEVEWPVMDHDRQLSGQVQRTLDSLRQAVGQIDSPDPNIGNLRSSAMSSLEQVSKARSERGVTASHGIPGFLYTLLYIATVLLLFTPVLSAVRVTGRSTLMIGLLGMVVGSALLLIHELDYPFSGGDIVSRDAFEFARSRFQ</sequence>
<dbReference type="RefSeq" id="WP_120043174.1">
    <property type="nucleotide sequence ID" value="NZ_QZFU01000029.1"/>
</dbReference>
<dbReference type="EMBL" id="QZFU01000029">
    <property type="protein sequence ID" value="RJO72070.1"/>
    <property type="molecule type" value="Genomic_DNA"/>
</dbReference>
<name>A0A3A4KGU8_9NOCA</name>
<evidence type="ECO:0000313" key="2">
    <source>
        <dbReference type="EMBL" id="RJO72070.1"/>
    </source>
</evidence>
<keyword evidence="3" id="KW-1185">Reference proteome</keyword>
<dbReference type="OrthoDB" id="3427059at2"/>
<keyword evidence="1" id="KW-0812">Transmembrane</keyword>
<dbReference type="AlphaFoldDB" id="A0A3A4KGU8"/>
<evidence type="ECO:0000313" key="3">
    <source>
        <dbReference type="Proteomes" id="UP000266677"/>
    </source>
</evidence>
<organism evidence="2 3">
    <name type="scientific">Nocardia panacis</name>
    <dbReference type="NCBI Taxonomy" id="2340916"/>
    <lineage>
        <taxon>Bacteria</taxon>
        <taxon>Bacillati</taxon>
        <taxon>Actinomycetota</taxon>
        <taxon>Actinomycetes</taxon>
        <taxon>Mycobacteriales</taxon>
        <taxon>Nocardiaceae</taxon>
        <taxon>Nocardia</taxon>
    </lineage>
</organism>
<dbReference type="Pfam" id="PF14023">
    <property type="entry name" value="Bestrophin-like"/>
    <property type="match status" value="1"/>
</dbReference>
<feature type="transmembrane region" description="Helical" evidence="1">
    <location>
        <begin position="206"/>
        <end position="224"/>
    </location>
</feature>
<accession>A0A3A4KGU8</accession>